<gene>
    <name evidence="2" type="ORF">A1OE_732</name>
</gene>
<sequence length="60" mass="7346">MISYNIYVNWLLLLNLAISYCAKHDKKNKFKIFPFENQLAHYTLIKIRIDYYPCSMLKHY</sequence>
<evidence type="ECO:0000313" key="3">
    <source>
        <dbReference type="Proteomes" id="UP000010077"/>
    </source>
</evidence>
<keyword evidence="3" id="KW-1185">Reference proteome</keyword>
<accession>K7YQW5</accession>
<dbReference type="EMBL" id="CP003539">
    <property type="protein sequence ID" value="AFX98919.1"/>
    <property type="molecule type" value="Genomic_DNA"/>
</dbReference>
<reference evidence="2 3" key="1">
    <citation type="journal article" date="2012" name="Proc. Natl. Acad. Sci. U.S.A.">
        <title>Genome streamlining and chemical defense in a coral reef symbiosis.</title>
        <authorList>
            <person name="Kwan J.C."/>
            <person name="Donia M.S."/>
            <person name="Han A.W."/>
            <person name="Hirose E."/>
            <person name="Haygood M.G."/>
            <person name="Schmidt E.W."/>
        </authorList>
    </citation>
    <scope>NUCLEOTIDE SEQUENCE [LARGE SCALE GENOMIC DNA]</scope>
    <source>
        <strain evidence="2 3">L2</strain>
    </source>
</reference>
<evidence type="ECO:0000313" key="2">
    <source>
        <dbReference type="EMBL" id="AFX98919.1"/>
    </source>
</evidence>
<keyword evidence="1" id="KW-1133">Transmembrane helix</keyword>
<dbReference type="Proteomes" id="UP000010077">
    <property type="component" value="Chromosome"/>
</dbReference>
<dbReference type="AlphaFoldDB" id="K7YQW5"/>
<protein>
    <submittedName>
        <fullName evidence="2">Uncharacterized protein</fullName>
    </submittedName>
</protein>
<dbReference type="HOGENOM" id="CLU_2932638_0_0_5"/>
<feature type="transmembrane region" description="Helical" evidence="1">
    <location>
        <begin position="6"/>
        <end position="22"/>
    </location>
</feature>
<evidence type="ECO:0000256" key="1">
    <source>
        <dbReference type="SAM" id="Phobius"/>
    </source>
</evidence>
<keyword evidence="1" id="KW-0472">Membrane</keyword>
<proteinExistence type="predicted"/>
<name>K7YQW5_9PROT</name>
<keyword evidence="1" id="KW-0812">Transmembrane</keyword>
<dbReference type="KEGG" id="thal:A1OE_732"/>
<organism evidence="2 3">
    <name type="scientific">Candidatus Endolissoclinum faulkneri L2</name>
    <dbReference type="NCBI Taxonomy" id="1193729"/>
    <lineage>
        <taxon>Bacteria</taxon>
        <taxon>Pseudomonadati</taxon>
        <taxon>Pseudomonadota</taxon>
        <taxon>Alphaproteobacteria</taxon>
        <taxon>Rhodospirillales</taxon>
        <taxon>Rhodospirillaceae</taxon>
        <taxon>Candidatus Endolissoclinum</taxon>
    </lineage>
</organism>